<keyword evidence="1" id="KW-1133">Transmembrane helix</keyword>
<proteinExistence type="inferred from homology"/>
<comment type="cofactor">
    <cofactor evidence="1">
        <name>Fe(2+)</name>
        <dbReference type="ChEBI" id="CHEBI:29033"/>
    </cofactor>
</comment>
<dbReference type="EC" id="1.13.11.63" evidence="1"/>
<comment type="caution">
    <text evidence="1">Lacks conserved residue(s) required for the propagation of feature annotation.</text>
</comment>
<sequence length="281" mass="29301">MSGRAPAIGWSALTVAAVVAACGPLLLQLAFAGVAIGVIGMAHGASDLAIVAPRRRPLFLACYGLVCLICLGWWIADPAVALPAFLLASAIHFAMEDAPEGTWVERVARGVCLIATPATLHAHSLTVILQHGGITPAMLPGLVTGLTWLGGIAAAGLLALAIVRRHPRLFAGTAALLLLPPLIGFSLGFLILHALPQTWQRCERIGCMTAQSYLRAIAPVLGAAMLLVLLIGGIVWRWDDSGVRPLFAAIAALAMPHLLVTPWFEAEAADPVTTPARSVPV</sequence>
<protein>
    <recommendedName>
        <fullName evidence="1">Probable beta-carotene 15,15'-dioxygenase</fullName>
        <ecNumber evidence="1">1.13.11.63</ecNumber>
    </recommendedName>
</protein>
<dbReference type="HAMAP" id="MF_02093">
    <property type="entry name" value="Beta_carotene_diox"/>
    <property type="match status" value="1"/>
</dbReference>
<keyword evidence="1" id="KW-0560">Oxidoreductase</keyword>
<feature type="transmembrane region" description="Helical" evidence="1">
    <location>
        <begin position="175"/>
        <end position="196"/>
    </location>
</feature>
<reference evidence="2 3" key="1">
    <citation type="journal article" date="2013" name="Int. J. Syst. Evol. Microbiol.">
        <title>Sphingomonas kyungheensis sp. nov., a bacterium with ginsenoside-converting activity isolated from soil of a ginseng field.</title>
        <authorList>
            <person name="Son H.M."/>
            <person name="Yang J.E."/>
            <person name="Park Y."/>
            <person name="Han C.K."/>
            <person name="Kim S.G."/>
            <person name="Kook M."/>
            <person name="Yi T.H."/>
        </authorList>
    </citation>
    <scope>NUCLEOTIDE SEQUENCE [LARGE SCALE GENOMIC DNA]</scope>
    <source>
        <strain evidence="2 3">LMG 26582</strain>
    </source>
</reference>
<feature type="transmembrane region" description="Helical" evidence="1">
    <location>
        <begin position="216"/>
        <end position="238"/>
    </location>
</feature>
<comment type="caution">
    <text evidence="2">The sequence shown here is derived from an EMBL/GenBank/DDBJ whole genome shotgun (WGS) entry which is preliminary data.</text>
</comment>
<dbReference type="RefSeq" id="WP_336545262.1">
    <property type="nucleotide sequence ID" value="NZ_JBBBDM010000003.1"/>
</dbReference>
<evidence type="ECO:0000313" key="2">
    <source>
        <dbReference type="EMBL" id="MEI5687534.1"/>
    </source>
</evidence>
<feature type="transmembrane region" description="Helical" evidence="1">
    <location>
        <begin position="245"/>
        <end position="264"/>
    </location>
</feature>
<keyword evidence="1" id="KW-0223">Dioxygenase</keyword>
<comment type="function">
    <text evidence="1">Catalyzes the cleavage of beta-carotene at its central double bond (15,15') to yield two molecules of all-trans-retinal.</text>
</comment>
<name>A0ABU8H3K8_9SPHN</name>
<dbReference type="Pfam" id="PF15461">
    <property type="entry name" value="BCD"/>
    <property type="match status" value="1"/>
</dbReference>
<dbReference type="EMBL" id="JBBBDM010000003">
    <property type="protein sequence ID" value="MEI5687534.1"/>
    <property type="molecule type" value="Genomic_DNA"/>
</dbReference>
<accession>A0ABU8H3K8</accession>
<organism evidence="2 3">
    <name type="scientific">Sphingomonas kyungheensis</name>
    <dbReference type="NCBI Taxonomy" id="1069987"/>
    <lineage>
        <taxon>Bacteria</taxon>
        <taxon>Pseudomonadati</taxon>
        <taxon>Pseudomonadota</taxon>
        <taxon>Alphaproteobacteria</taxon>
        <taxon>Sphingomonadales</taxon>
        <taxon>Sphingomonadaceae</taxon>
        <taxon>Sphingomonas</taxon>
    </lineage>
</organism>
<keyword evidence="1" id="KW-0472">Membrane</keyword>
<feature type="transmembrane region" description="Helical" evidence="1">
    <location>
        <begin position="145"/>
        <end position="163"/>
    </location>
</feature>
<evidence type="ECO:0000256" key="1">
    <source>
        <dbReference type="HAMAP-Rule" id="MF_02093"/>
    </source>
</evidence>
<keyword evidence="3" id="KW-1185">Reference proteome</keyword>
<keyword evidence="1" id="KW-0408">Iron</keyword>
<comment type="catalytic activity">
    <reaction evidence="1">
        <text>all-trans-beta-carotene + O2 = 2 all-trans-retinal</text>
        <dbReference type="Rhea" id="RHEA:32887"/>
        <dbReference type="ChEBI" id="CHEBI:15379"/>
        <dbReference type="ChEBI" id="CHEBI:17579"/>
        <dbReference type="ChEBI" id="CHEBI:17898"/>
        <dbReference type="EC" id="1.13.11.63"/>
    </reaction>
</comment>
<evidence type="ECO:0000313" key="3">
    <source>
        <dbReference type="Proteomes" id="UP001367771"/>
    </source>
</evidence>
<dbReference type="InterPro" id="IPR022270">
    <property type="entry name" value="Blh_diox"/>
</dbReference>
<keyword evidence="1" id="KW-1003">Cell membrane</keyword>
<feature type="transmembrane region" description="Helical" evidence="1">
    <location>
        <begin position="58"/>
        <end position="76"/>
    </location>
</feature>
<dbReference type="Proteomes" id="UP001367771">
    <property type="component" value="Unassembled WGS sequence"/>
</dbReference>
<gene>
    <name evidence="2" type="ORF">V8201_10645</name>
</gene>
<dbReference type="PROSITE" id="PS51257">
    <property type="entry name" value="PROKAR_LIPOPROTEIN"/>
    <property type="match status" value="1"/>
</dbReference>
<keyword evidence="1" id="KW-0812">Transmembrane</keyword>
<comment type="similarity">
    <text evidence="1">Belongs to the Brp/Blh beta-carotene diooxygenase family.</text>
</comment>
<comment type="subcellular location">
    <subcellularLocation>
        <location evidence="1">Cell membrane</location>
        <topology evidence="1">Multi-pass membrane protein</topology>
    </subcellularLocation>
</comment>
<keyword evidence="1" id="KW-0479">Metal-binding</keyword>